<sequence length="419" mass="44867">MSGDTALNLPEDLKTRALNNARQATPVEALAPLRQDALAALEGTAFPGRKTEAWKYTSLYALTDGHLAARAEGAAPADLPTLSDYRLVIVNGLLDEERTALPEGVTLGRAARRLEGLTTPFAFYNGAALDDAVTLDVAANTDVAAPIQVLHVAAGDAPSHCNVRLEVNLGTGSRLTLIEQYLARGPVLTNAVTAIQAADNAHLTHYRLQADAGDSLHIGTLLFQQTGVSRIDSYQLMAGNRLRRNDVRAFLDKSGAELNMHGVFVARDRSHIDNQLCVEHRVPDCTSNQVYRGLAGEKGRAVLNGRIHIHPGAKGTLAELSNKNLLLNAGAEIDTKPELEIYNDDVKCAHGATVGQLDALQQFYLQSRGIDAAEAKRMLSLGFVNELIMGLPDQAVADWAQPWLAAELGGRPGADEEAA</sequence>
<comment type="caution">
    <text evidence="2">The sequence shown here is derived from an EMBL/GenBank/DDBJ whole genome shotgun (WGS) entry which is preliminary data.</text>
</comment>
<dbReference type="PANTHER" id="PTHR43575">
    <property type="entry name" value="PROTEIN ABCI7, CHLOROPLASTIC"/>
    <property type="match status" value="1"/>
</dbReference>
<feature type="domain" description="SUF system FeS cluster assembly SufBD core" evidence="1">
    <location>
        <begin position="161"/>
        <end position="383"/>
    </location>
</feature>
<keyword evidence="3" id="KW-1185">Reference proteome</keyword>
<dbReference type="EMBL" id="JAJGNA010000001">
    <property type="protein sequence ID" value="MCC4307342.1"/>
    <property type="molecule type" value="Genomic_DNA"/>
</dbReference>
<protein>
    <submittedName>
        <fullName evidence="2">Fe-S cluster assembly protein SufD</fullName>
    </submittedName>
</protein>
<dbReference type="Proteomes" id="UP001108027">
    <property type="component" value="Unassembled WGS sequence"/>
</dbReference>
<evidence type="ECO:0000259" key="1">
    <source>
        <dbReference type="Pfam" id="PF01458"/>
    </source>
</evidence>
<evidence type="ECO:0000313" key="3">
    <source>
        <dbReference type="Proteomes" id="UP001108027"/>
    </source>
</evidence>
<gene>
    <name evidence="2" type="primary">sufD</name>
    <name evidence="2" type="ORF">LL252_02055</name>
</gene>
<name>A0A9Q3UKY3_9GAMM</name>
<dbReference type="RefSeq" id="WP_228232585.1">
    <property type="nucleotide sequence ID" value="NZ_JAJGNA010000001.1"/>
</dbReference>
<organism evidence="2 3">
    <name type="scientific">Alloalcanivorax marinus</name>
    <dbReference type="NCBI Taxonomy" id="1177169"/>
    <lineage>
        <taxon>Bacteria</taxon>
        <taxon>Pseudomonadati</taxon>
        <taxon>Pseudomonadota</taxon>
        <taxon>Gammaproteobacteria</taxon>
        <taxon>Oceanospirillales</taxon>
        <taxon>Alcanivoracaceae</taxon>
        <taxon>Alloalcanivorax</taxon>
    </lineage>
</organism>
<dbReference type="SUPFAM" id="SSF101960">
    <property type="entry name" value="Stabilizer of iron transporter SufD"/>
    <property type="match status" value="1"/>
</dbReference>
<dbReference type="InterPro" id="IPR011542">
    <property type="entry name" value="SUF_FeS_clus_asmbl_SufD"/>
</dbReference>
<dbReference type="PANTHER" id="PTHR43575:SF1">
    <property type="entry name" value="PROTEIN ABCI7, CHLOROPLASTIC"/>
    <property type="match status" value="1"/>
</dbReference>
<dbReference type="InterPro" id="IPR055346">
    <property type="entry name" value="Fe-S_cluster_assembly_SufBD"/>
</dbReference>
<reference evidence="2" key="1">
    <citation type="submission" date="2021-10" db="EMBL/GenBank/DDBJ databases">
        <title>The diversity and Nitrogen Metabolism of Culturable Nitrate-Utilizing Bacteria Within the Oxygen Minimum Zone of the Changjiang (Yangtze River)Estuary.</title>
        <authorList>
            <person name="Zhang D."/>
            <person name="Zheng J."/>
            <person name="Liu S."/>
            <person name="He W."/>
        </authorList>
    </citation>
    <scope>NUCLEOTIDE SEQUENCE</scope>
    <source>
        <strain evidence="2">FXH-223</strain>
    </source>
</reference>
<dbReference type="GO" id="GO:0016226">
    <property type="term" value="P:iron-sulfur cluster assembly"/>
    <property type="evidence" value="ECO:0007669"/>
    <property type="project" value="InterPro"/>
</dbReference>
<dbReference type="NCBIfam" id="TIGR01981">
    <property type="entry name" value="sufD"/>
    <property type="match status" value="1"/>
</dbReference>
<accession>A0A9Q3UKY3</accession>
<dbReference type="InterPro" id="IPR000825">
    <property type="entry name" value="SUF_FeS_clus_asmbl_SufBD_core"/>
</dbReference>
<dbReference type="InterPro" id="IPR037284">
    <property type="entry name" value="SUF_FeS_clus_asmbl_SufBD_sf"/>
</dbReference>
<dbReference type="AlphaFoldDB" id="A0A9Q3UKY3"/>
<evidence type="ECO:0000313" key="2">
    <source>
        <dbReference type="EMBL" id="MCC4307342.1"/>
    </source>
</evidence>
<dbReference type="Pfam" id="PF01458">
    <property type="entry name" value="SUFBD_core"/>
    <property type="match status" value="1"/>
</dbReference>
<proteinExistence type="predicted"/>